<dbReference type="PANTHER" id="PTHR23355">
    <property type="entry name" value="RIBONUCLEASE"/>
    <property type="match status" value="1"/>
</dbReference>
<feature type="domain" description="S1 motif" evidence="9">
    <location>
        <begin position="638"/>
        <end position="719"/>
    </location>
</feature>
<dbReference type="PANTHER" id="PTHR23355:SF9">
    <property type="entry name" value="DIS3-LIKE EXONUCLEASE 2"/>
    <property type="match status" value="1"/>
</dbReference>
<comment type="subcellular location">
    <subcellularLocation>
        <location evidence="2 8">Cytoplasm</location>
    </subcellularLocation>
</comment>
<comment type="caution">
    <text evidence="10">The sequence shown here is derived from an EMBL/GenBank/DDBJ whole genome shotgun (WGS) entry which is preliminary data.</text>
</comment>
<accession>A0A0S8J948</accession>
<dbReference type="InterPro" id="IPR001900">
    <property type="entry name" value="RNase_II/R"/>
</dbReference>
<dbReference type="Gene3D" id="2.40.50.140">
    <property type="entry name" value="Nucleic acid-binding proteins"/>
    <property type="match status" value="2"/>
</dbReference>
<evidence type="ECO:0000256" key="2">
    <source>
        <dbReference type="ARBA" id="ARBA00004496"/>
    </source>
</evidence>
<dbReference type="Proteomes" id="UP000051035">
    <property type="component" value="Unassembled WGS sequence"/>
</dbReference>
<dbReference type="NCBIfam" id="TIGR00358">
    <property type="entry name" value="3_prime_RNase"/>
    <property type="match status" value="1"/>
</dbReference>
<dbReference type="EMBL" id="LJVA01000174">
    <property type="protein sequence ID" value="KPL05842.1"/>
    <property type="molecule type" value="Genomic_DNA"/>
</dbReference>
<dbReference type="Pfam" id="PF00773">
    <property type="entry name" value="RNB"/>
    <property type="match status" value="1"/>
</dbReference>
<dbReference type="Pfam" id="PF17876">
    <property type="entry name" value="CSD2"/>
    <property type="match status" value="1"/>
</dbReference>
<keyword evidence="4 8" id="KW-0540">Nuclease</keyword>
<dbReference type="InterPro" id="IPR012340">
    <property type="entry name" value="NA-bd_OB-fold"/>
</dbReference>
<dbReference type="GO" id="GO:0006402">
    <property type="term" value="P:mRNA catabolic process"/>
    <property type="evidence" value="ECO:0007669"/>
    <property type="project" value="TreeGrafter"/>
</dbReference>
<comment type="function">
    <text evidence="8">3'-5' exoribonuclease that releases 5'-nucleoside monophosphates and is involved in maturation of structured RNAs.</text>
</comment>
<evidence type="ECO:0000256" key="7">
    <source>
        <dbReference type="ARBA" id="ARBA00022884"/>
    </source>
</evidence>
<evidence type="ECO:0000313" key="10">
    <source>
        <dbReference type="EMBL" id="KPL05842.1"/>
    </source>
</evidence>
<comment type="similarity">
    <text evidence="8">Belongs to the RNR ribonuclease family. RNase R subfamily.</text>
</comment>
<dbReference type="EC" id="3.1.13.1" evidence="8"/>
<evidence type="ECO:0000256" key="1">
    <source>
        <dbReference type="ARBA" id="ARBA00001849"/>
    </source>
</evidence>
<evidence type="ECO:0000256" key="5">
    <source>
        <dbReference type="ARBA" id="ARBA00022801"/>
    </source>
</evidence>
<dbReference type="InterPro" id="IPR011129">
    <property type="entry name" value="CSD"/>
</dbReference>
<evidence type="ECO:0000259" key="9">
    <source>
        <dbReference type="PROSITE" id="PS50126"/>
    </source>
</evidence>
<reference evidence="10 11" key="1">
    <citation type="journal article" date="2015" name="Microbiome">
        <title>Genomic resolution of linkages in carbon, nitrogen, and sulfur cycling among widespread estuary sediment bacteria.</title>
        <authorList>
            <person name="Baker B.J."/>
            <person name="Lazar C.S."/>
            <person name="Teske A.P."/>
            <person name="Dick G.J."/>
        </authorList>
    </citation>
    <scope>NUCLEOTIDE SEQUENCE [LARGE SCALE GENOMIC DNA]</scope>
    <source>
        <strain evidence="10">SM1_40</strain>
    </source>
</reference>
<dbReference type="InterPro" id="IPR013223">
    <property type="entry name" value="RNase_B_OB_dom"/>
</dbReference>
<organism evidence="10 11">
    <name type="scientific">candidate division TA06 bacterium SM1_40</name>
    <dbReference type="NCBI Taxonomy" id="1703773"/>
    <lineage>
        <taxon>Bacteria</taxon>
        <taxon>Bacteria division TA06</taxon>
    </lineage>
</organism>
<dbReference type="HAMAP" id="MF_01895">
    <property type="entry name" value="RNase_R"/>
    <property type="match status" value="1"/>
</dbReference>
<dbReference type="Pfam" id="PF08206">
    <property type="entry name" value="OB_RNB"/>
    <property type="match status" value="1"/>
</dbReference>
<dbReference type="PROSITE" id="PS50126">
    <property type="entry name" value="S1"/>
    <property type="match status" value="1"/>
</dbReference>
<evidence type="ECO:0000256" key="4">
    <source>
        <dbReference type="ARBA" id="ARBA00022722"/>
    </source>
</evidence>
<dbReference type="InterPro" id="IPR003029">
    <property type="entry name" value="S1_domain"/>
</dbReference>
<dbReference type="GO" id="GO:0008859">
    <property type="term" value="F:exoribonuclease II activity"/>
    <property type="evidence" value="ECO:0007669"/>
    <property type="project" value="UniProtKB-UniRule"/>
</dbReference>
<dbReference type="InterPro" id="IPR022966">
    <property type="entry name" value="RNase_II/R_CS"/>
</dbReference>
<dbReference type="InterPro" id="IPR040476">
    <property type="entry name" value="CSD2"/>
</dbReference>
<dbReference type="SMART" id="SM00357">
    <property type="entry name" value="CSP"/>
    <property type="match status" value="1"/>
</dbReference>
<dbReference type="PATRIC" id="fig|1703773.3.peg.1126"/>
<dbReference type="InterPro" id="IPR050180">
    <property type="entry name" value="RNR_Ribonuclease"/>
</dbReference>
<dbReference type="SUPFAM" id="SSF50249">
    <property type="entry name" value="Nucleic acid-binding proteins"/>
    <property type="match status" value="3"/>
</dbReference>
<dbReference type="InterPro" id="IPR004476">
    <property type="entry name" value="RNase_II/RNase_R"/>
</dbReference>
<protein>
    <recommendedName>
        <fullName evidence="8">Ribonuclease R</fullName>
        <shortName evidence="8">RNase R</shortName>
        <ecNumber evidence="8">3.1.13.1</ecNumber>
    </recommendedName>
</protein>
<keyword evidence="6 8" id="KW-0269">Exonuclease</keyword>
<dbReference type="GO" id="GO:0005829">
    <property type="term" value="C:cytosol"/>
    <property type="evidence" value="ECO:0007669"/>
    <property type="project" value="TreeGrafter"/>
</dbReference>
<comment type="catalytic activity">
    <reaction evidence="1 8">
        <text>Exonucleolytic cleavage in the 3'- to 5'-direction to yield nucleoside 5'-phosphates.</text>
        <dbReference type="EC" id="3.1.13.1"/>
    </reaction>
</comment>
<dbReference type="GO" id="GO:0003723">
    <property type="term" value="F:RNA binding"/>
    <property type="evidence" value="ECO:0007669"/>
    <property type="project" value="UniProtKB-UniRule"/>
</dbReference>
<name>A0A0S8J948_UNCT6</name>
<dbReference type="PROSITE" id="PS01175">
    <property type="entry name" value="RIBONUCLEASE_II"/>
    <property type="match status" value="1"/>
</dbReference>
<evidence type="ECO:0000256" key="3">
    <source>
        <dbReference type="ARBA" id="ARBA00022490"/>
    </source>
</evidence>
<keyword evidence="5 8" id="KW-0378">Hydrolase</keyword>
<sequence length="721" mass="79811">MKRSRSLRSQDVVDVLGQVRGRSATFATIARRLGVSGRRRSALRELLAVLEQEGKIVRKERGRYALPDIPRVVSGTYRGRGKGQGGSRGGYGFVTRENGGRDIYVAQADAGAALDGDTVTVSVRWPPGAPGPAGEVVAVERRARDVIVGTYRRYGRHGLVEPKDRRMAVRFAVSDAESGGASDGDLVVARVVRWPGEGVALEAQVTEVLGPPEQPGMDGVAIARSFGLPLEFPADVLEEAATLPDAITDDDLAGRHDLRAALTYTIDPERAQDFDDAISVQQTERGYRVGVHIADVSHYVVEGSAIDGEAFDRGTSVYLADRTLHMLPPRLSADLASLKSGTDRLTRSVELEIDDSGRVVKHRYFRSAIRSRARLTYEEAQDVIDRASKGGRSRRAGSTGPATEEIAESLRVADAVARLLRSRRFARGSLDLELPEVEVDVNEAGRPRAVRNVARLSSHRLIEEFMIAANEAVAKRLRAKGLPTLYRIHEPPSREKLEALSEVAGRLGHRFSARAGGTKPFQQLLDRTRGTAEGVLVAILVLRTMKRARYAVDNAGHFALASRCYTHFTSPIRRYPDLVVHRLLGRRRRPRRERDAPRLRRQLERIALRSTQQEWLAEEAERLSVRAKIIQYLAGHLGEEFSAIITRIFPSGVLAYIEDFDVESFVPVENLEDDYYRYDSRSQTLLGRRHGRRLALGGRVTLSLARVDVQGDELDLVMGPQ</sequence>
<evidence type="ECO:0000313" key="11">
    <source>
        <dbReference type="Proteomes" id="UP000051035"/>
    </source>
</evidence>
<gene>
    <name evidence="8" type="primary">rnr</name>
    <name evidence="10" type="ORF">AMJ71_10680</name>
</gene>
<dbReference type="AlphaFoldDB" id="A0A0S8J948"/>
<dbReference type="SMART" id="SM00955">
    <property type="entry name" value="RNB"/>
    <property type="match status" value="1"/>
</dbReference>
<proteinExistence type="inferred from homology"/>
<keyword evidence="7 8" id="KW-0694">RNA-binding</keyword>
<evidence type="ECO:0000256" key="8">
    <source>
        <dbReference type="HAMAP-Rule" id="MF_01895"/>
    </source>
</evidence>
<dbReference type="NCBIfam" id="TIGR02063">
    <property type="entry name" value="RNase_R"/>
    <property type="match status" value="1"/>
</dbReference>
<keyword evidence="3 8" id="KW-0963">Cytoplasm</keyword>
<dbReference type="InterPro" id="IPR011805">
    <property type="entry name" value="RNase_R"/>
</dbReference>
<evidence type="ECO:0000256" key="6">
    <source>
        <dbReference type="ARBA" id="ARBA00022839"/>
    </source>
</evidence>